<protein>
    <submittedName>
        <fullName evidence="2">Uncharacterized protein</fullName>
    </submittedName>
</protein>
<name>A0A915K5H0_ROMCU</name>
<organism evidence="1 2">
    <name type="scientific">Romanomermis culicivorax</name>
    <name type="common">Nematode worm</name>
    <dbReference type="NCBI Taxonomy" id="13658"/>
    <lineage>
        <taxon>Eukaryota</taxon>
        <taxon>Metazoa</taxon>
        <taxon>Ecdysozoa</taxon>
        <taxon>Nematoda</taxon>
        <taxon>Enoplea</taxon>
        <taxon>Dorylaimia</taxon>
        <taxon>Mermithida</taxon>
        <taxon>Mermithoidea</taxon>
        <taxon>Mermithidae</taxon>
        <taxon>Romanomermis</taxon>
    </lineage>
</organism>
<keyword evidence="1" id="KW-1185">Reference proteome</keyword>
<sequence length="69" mass="8001">MERSQFSSVFERLIMKGINLNAANVARKFLSDQSAVSIPVWKYKSSNVHLMQKLFTRNDKKQKILTLSK</sequence>
<reference evidence="2" key="1">
    <citation type="submission" date="2022-11" db="UniProtKB">
        <authorList>
            <consortium name="WormBaseParasite"/>
        </authorList>
    </citation>
    <scope>IDENTIFICATION</scope>
</reference>
<dbReference type="AlphaFoldDB" id="A0A915K5H0"/>
<dbReference type="WBParaSite" id="nRc.2.0.1.t33990-RA">
    <property type="protein sequence ID" value="nRc.2.0.1.t33990-RA"/>
    <property type="gene ID" value="nRc.2.0.1.g33990"/>
</dbReference>
<proteinExistence type="predicted"/>
<evidence type="ECO:0000313" key="1">
    <source>
        <dbReference type="Proteomes" id="UP000887565"/>
    </source>
</evidence>
<evidence type="ECO:0000313" key="2">
    <source>
        <dbReference type="WBParaSite" id="nRc.2.0.1.t33990-RA"/>
    </source>
</evidence>
<dbReference type="Proteomes" id="UP000887565">
    <property type="component" value="Unplaced"/>
</dbReference>
<accession>A0A915K5H0</accession>